<sequence>MFSLTSGKCILELIMSTFYKEMVSVANVEKYRKSSKVIALWVNLVLR</sequence>
<reference evidence="1 2" key="1">
    <citation type="submission" date="2015-04" db="EMBL/GenBank/DDBJ databases">
        <title>Draft Genome Sequences of Eight Spore-Forming Food Isolates of Bacillus cereus Genome sequencing.</title>
        <authorList>
            <person name="Krawcyk A.O."/>
            <person name="de Jong A."/>
            <person name="Eijlander R.T."/>
            <person name="Berendsen E.M."/>
            <person name="Holsappel S."/>
            <person name="Wells-Bennik M."/>
            <person name="Kuipers O.P."/>
        </authorList>
    </citation>
    <scope>NUCLEOTIDE SEQUENCE [LARGE SCALE GENOMIC DNA]</scope>
    <source>
        <strain evidence="1 2">B4077</strain>
    </source>
</reference>
<protein>
    <submittedName>
        <fullName evidence="1">Uncharacterized protein</fullName>
    </submittedName>
</protein>
<name>A0A0G8EY97_BACCE</name>
<dbReference type="AlphaFoldDB" id="A0A0G8EY97"/>
<dbReference type="Proteomes" id="UP000035214">
    <property type="component" value="Unassembled WGS sequence"/>
</dbReference>
<dbReference type="EMBL" id="LCYI01000024">
    <property type="protein sequence ID" value="KLA29211.1"/>
    <property type="molecule type" value="Genomic_DNA"/>
</dbReference>
<evidence type="ECO:0000313" key="1">
    <source>
        <dbReference type="EMBL" id="KLA29211.1"/>
    </source>
</evidence>
<dbReference type="PATRIC" id="fig|1396.428.peg.4692"/>
<comment type="caution">
    <text evidence="1">The sequence shown here is derived from an EMBL/GenBank/DDBJ whole genome shotgun (WGS) entry which is preliminary data.</text>
</comment>
<accession>A0A0G8EY97</accession>
<organism evidence="1 2">
    <name type="scientific">Bacillus cereus</name>
    <dbReference type="NCBI Taxonomy" id="1396"/>
    <lineage>
        <taxon>Bacteria</taxon>
        <taxon>Bacillati</taxon>
        <taxon>Bacillota</taxon>
        <taxon>Bacilli</taxon>
        <taxon>Bacillales</taxon>
        <taxon>Bacillaceae</taxon>
        <taxon>Bacillus</taxon>
        <taxon>Bacillus cereus group</taxon>
    </lineage>
</organism>
<evidence type="ECO:0000313" key="2">
    <source>
        <dbReference type="Proteomes" id="UP000035214"/>
    </source>
</evidence>
<gene>
    <name evidence="1" type="ORF">B4077_0810</name>
</gene>
<proteinExistence type="predicted"/>